<feature type="compositionally biased region" description="Basic and acidic residues" evidence="1">
    <location>
        <begin position="1"/>
        <end position="13"/>
    </location>
</feature>
<protein>
    <submittedName>
        <fullName evidence="2">Uncharacterized protein</fullName>
    </submittedName>
</protein>
<dbReference type="AlphaFoldDB" id="A0A9W8EAU1"/>
<dbReference type="OrthoDB" id="10255013at2759"/>
<organism evidence="2 3">
    <name type="scientific">Dimargaris verticillata</name>
    <dbReference type="NCBI Taxonomy" id="2761393"/>
    <lineage>
        <taxon>Eukaryota</taxon>
        <taxon>Fungi</taxon>
        <taxon>Fungi incertae sedis</taxon>
        <taxon>Zoopagomycota</taxon>
        <taxon>Kickxellomycotina</taxon>
        <taxon>Dimargaritomycetes</taxon>
        <taxon>Dimargaritales</taxon>
        <taxon>Dimargaritaceae</taxon>
        <taxon>Dimargaris</taxon>
    </lineage>
</organism>
<keyword evidence="3" id="KW-1185">Reference proteome</keyword>
<evidence type="ECO:0000256" key="1">
    <source>
        <dbReference type="SAM" id="MobiDB-lite"/>
    </source>
</evidence>
<evidence type="ECO:0000313" key="2">
    <source>
        <dbReference type="EMBL" id="KAJ1970948.1"/>
    </source>
</evidence>
<accession>A0A9W8EAU1</accession>
<feature type="non-terminal residue" evidence="2">
    <location>
        <position position="86"/>
    </location>
</feature>
<dbReference type="Gene3D" id="1.20.58.70">
    <property type="match status" value="1"/>
</dbReference>
<comment type="caution">
    <text evidence="2">The sequence shown here is derived from an EMBL/GenBank/DDBJ whole genome shotgun (WGS) entry which is preliminary data.</text>
</comment>
<evidence type="ECO:0000313" key="3">
    <source>
        <dbReference type="Proteomes" id="UP001151582"/>
    </source>
</evidence>
<proteinExistence type="predicted"/>
<gene>
    <name evidence="2" type="ORF">H4R34_005898</name>
</gene>
<dbReference type="Proteomes" id="UP001151582">
    <property type="component" value="Unassembled WGS sequence"/>
</dbReference>
<dbReference type="EMBL" id="JANBQB010001566">
    <property type="protein sequence ID" value="KAJ1970948.1"/>
    <property type="molecule type" value="Genomic_DNA"/>
</dbReference>
<name>A0A9W8EAU1_9FUNG</name>
<reference evidence="2" key="1">
    <citation type="submission" date="2022-07" db="EMBL/GenBank/DDBJ databases">
        <title>Phylogenomic reconstructions and comparative analyses of Kickxellomycotina fungi.</title>
        <authorList>
            <person name="Reynolds N.K."/>
            <person name="Stajich J.E."/>
            <person name="Barry K."/>
            <person name="Grigoriev I.V."/>
            <person name="Crous P."/>
            <person name="Smith M.E."/>
        </authorList>
    </citation>
    <scope>NUCLEOTIDE SEQUENCE</scope>
    <source>
        <strain evidence="2">RSA 567</strain>
    </source>
</reference>
<feature type="region of interest" description="Disordered" evidence="1">
    <location>
        <begin position="1"/>
        <end position="34"/>
    </location>
</feature>
<sequence length="86" mass="10025">MSRDRLNEFRADVQRANGPGYSNPNEMEMGSMKNDSNLAGFYEEVRQVEYHIGSTQQKVDQIDRLNQRTLQAVGEDQTNRCREERD</sequence>